<dbReference type="EMBL" id="RCBY01000008">
    <property type="protein sequence ID" value="RQH55351.1"/>
    <property type="molecule type" value="Genomic_DNA"/>
</dbReference>
<organism evidence="2 3">
    <name type="scientific">Okeania hirsuta</name>
    <dbReference type="NCBI Taxonomy" id="1458930"/>
    <lineage>
        <taxon>Bacteria</taxon>
        <taxon>Bacillati</taxon>
        <taxon>Cyanobacteriota</taxon>
        <taxon>Cyanophyceae</taxon>
        <taxon>Oscillatoriophycideae</taxon>
        <taxon>Oscillatoriales</taxon>
        <taxon>Microcoleaceae</taxon>
        <taxon>Okeania</taxon>
    </lineage>
</organism>
<evidence type="ECO:0000256" key="1">
    <source>
        <dbReference type="SAM" id="Phobius"/>
    </source>
</evidence>
<name>A0A3N6PHQ0_9CYAN</name>
<sequence length="102" mass="12265">MSLGRRGKEVYEKREKKLNIYNICERSNFILKAKNYLFLLGLIPRRLRGIYNWLGFESPFSFSFFGLSFLLLQRLRSNYLFQIGIKPLERNEDNDNRKKIPN</sequence>
<dbReference type="Proteomes" id="UP000269154">
    <property type="component" value="Unassembled WGS sequence"/>
</dbReference>
<reference evidence="2 3" key="1">
    <citation type="journal article" date="2018" name="ACS Chem. Biol.">
        <title>Ketoreductase domain dysfunction expands chemodiversity: malyngamide biosynthesis in the cyanobacterium Okeania hirsuta.</title>
        <authorList>
            <person name="Moss N.A."/>
            <person name="Leao T."/>
            <person name="Rankin M."/>
            <person name="McCullough T.M."/>
            <person name="Qu P."/>
            <person name="Korobeynikov A."/>
            <person name="Smith J.L."/>
            <person name="Gerwick L."/>
            <person name="Gerwick W.H."/>
        </authorList>
    </citation>
    <scope>NUCLEOTIDE SEQUENCE [LARGE SCALE GENOMIC DNA]</scope>
    <source>
        <strain evidence="2 3">PAB10Feb10-1</strain>
    </source>
</reference>
<feature type="transmembrane region" description="Helical" evidence="1">
    <location>
        <begin position="50"/>
        <end position="72"/>
    </location>
</feature>
<evidence type="ECO:0000313" key="3">
    <source>
        <dbReference type="Proteomes" id="UP000269154"/>
    </source>
</evidence>
<keyword evidence="1" id="KW-0472">Membrane</keyword>
<gene>
    <name evidence="2" type="ORF">D5R40_02675</name>
</gene>
<dbReference type="AlphaFoldDB" id="A0A3N6PHQ0"/>
<protein>
    <submittedName>
        <fullName evidence="2">Uncharacterized protein</fullName>
    </submittedName>
</protein>
<comment type="caution">
    <text evidence="2">The sequence shown here is derived from an EMBL/GenBank/DDBJ whole genome shotgun (WGS) entry which is preliminary data.</text>
</comment>
<accession>A0A3N6PHQ0</accession>
<evidence type="ECO:0000313" key="2">
    <source>
        <dbReference type="EMBL" id="RQH55351.1"/>
    </source>
</evidence>
<keyword evidence="3" id="KW-1185">Reference proteome</keyword>
<keyword evidence="1" id="KW-0812">Transmembrane</keyword>
<keyword evidence="1" id="KW-1133">Transmembrane helix</keyword>
<proteinExistence type="predicted"/>